<organism evidence="4 5">
    <name type="scientific">Phytohabitans houttuyneae</name>
    <dbReference type="NCBI Taxonomy" id="1076126"/>
    <lineage>
        <taxon>Bacteria</taxon>
        <taxon>Bacillati</taxon>
        <taxon>Actinomycetota</taxon>
        <taxon>Actinomycetes</taxon>
        <taxon>Micromonosporales</taxon>
        <taxon>Micromonosporaceae</taxon>
    </lineage>
</organism>
<feature type="domain" description="Peptidoglycan binding-like" evidence="3">
    <location>
        <begin position="121"/>
        <end position="168"/>
    </location>
</feature>
<reference evidence="4 5" key="2">
    <citation type="submission" date="2020-03" db="EMBL/GenBank/DDBJ databases">
        <authorList>
            <person name="Ichikawa N."/>
            <person name="Kimura A."/>
            <person name="Kitahashi Y."/>
            <person name="Uohara A."/>
        </authorList>
    </citation>
    <scope>NUCLEOTIDE SEQUENCE [LARGE SCALE GENOMIC DNA]</scope>
    <source>
        <strain evidence="4 5">NBRC 108639</strain>
    </source>
</reference>
<keyword evidence="5" id="KW-1185">Reference proteome</keyword>
<keyword evidence="2" id="KW-0175">Coiled coil</keyword>
<dbReference type="Pfam" id="PF01471">
    <property type="entry name" value="PG_binding_1"/>
    <property type="match status" value="1"/>
</dbReference>
<dbReference type="Proteomes" id="UP000482800">
    <property type="component" value="Unassembled WGS sequence"/>
</dbReference>
<dbReference type="EMBL" id="BLPF01000002">
    <property type="protein sequence ID" value="GFJ82854.1"/>
    <property type="molecule type" value="Genomic_DNA"/>
</dbReference>
<protein>
    <submittedName>
        <fullName evidence="4">Peptidoglycan-binding protein</fullName>
    </submittedName>
</protein>
<dbReference type="InterPro" id="IPR050465">
    <property type="entry name" value="UPF0194_transport"/>
</dbReference>
<evidence type="ECO:0000256" key="1">
    <source>
        <dbReference type="ARBA" id="ARBA00004196"/>
    </source>
</evidence>
<evidence type="ECO:0000256" key="2">
    <source>
        <dbReference type="ARBA" id="ARBA00023054"/>
    </source>
</evidence>
<reference evidence="4 5" key="1">
    <citation type="submission" date="2020-03" db="EMBL/GenBank/DDBJ databases">
        <title>Whole genome shotgun sequence of Phytohabitans houttuyneae NBRC 108639.</title>
        <authorList>
            <person name="Komaki H."/>
            <person name="Tamura T."/>
        </authorList>
    </citation>
    <scope>NUCLEOTIDE SEQUENCE [LARGE SCALE GENOMIC DNA]</scope>
    <source>
        <strain evidence="4 5">NBRC 108639</strain>
    </source>
</reference>
<dbReference type="Gene3D" id="1.10.101.10">
    <property type="entry name" value="PGBD-like superfamily/PGBD"/>
    <property type="match status" value="1"/>
</dbReference>
<name>A0A6V8KGC1_9ACTN</name>
<comment type="caution">
    <text evidence="4">The sequence shown here is derived from an EMBL/GenBank/DDBJ whole genome shotgun (WGS) entry which is preliminary data.</text>
</comment>
<evidence type="ECO:0000259" key="3">
    <source>
        <dbReference type="Pfam" id="PF01471"/>
    </source>
</evidence>
<proteinExistence type="predicted"/>
<dbReference type="InterPro" id="IPR036365">
    <property type="entry name" value="PGBD-like_sf"/>
</dbReference>
<evidence type="ECO:0000313" key="5">
    <source>
        <dbReference type="Proteomes" id="UP000482800"/>
    </source>
</evidence>
<dbReference type="PANTHER" id="PTHR32347">
    <property type="entry name" value="EFFLUX SYSTEM COMPONENT YKNX-RELATED"/>
    <property type="match status" value="1"/>
</dbReference>
<dbReference type="Gene3D" id="2.40.420.20">
    <property type="match status" value="1"/>
</dbReference>
<dbReference type="AlphaFoldDB" id="A0A6V8KGC1"/>
<dbReference type="GO" id="GO:0030313">
    <property type="term" value="C:cell envelope"/>
    <property type="evidence" value="ECO:0007669"/>
    <property type="project" value="UniProtKB-SubCell"/>
</dbReference>
<sequence length="349" mass="34670">MTGRGIALGGGALALVAVAAAATLGLGGRGATGPAPERTGPAATAVVTRQTLVRSVTLTGELGYGPAVPLASTAAGTVTWLPEVGATVRRGEAVLRADELPVLLLYGFLPMYRPLAVGVKGSDVRQFERNLAALGYDGFTVDEEFSAATAAAVKRWQKQLELPETGAVERERVTYAPGAIRVAEHLVRPGAAAAAEVLAFTGTTRVATVSAGAGEAAWASKGVAVTVSLPTGGSVAGTVSSVGPVSTAQDGAGDAAAAVEVTIAIADQKGLGALAGAPVEVRYEAERADDVLTVPVDALLALAEGGYGVELDGAAGTRVVAVRVGLFADGRVAVTGDGLAEGARVGVPE</sequence>
<accession>A0A6V8KGC1</accession>
<dbReference type="RefSeq" id="WP_173063871.1">
    <property type="nucleotide sequence ID" value="NZ_BAABGO010000004.1"/>
</dbReference>
<dbReference type="SUPFAM" id="SSF47090">
    <property type="entry name" value="PGBD-like"/>
    <property type="match status" value="1"/>
</dbReference>
<dbReference type="PANTHER" id="PTHR32347:SF23">
    <property type="entry name" value="BLL5650 PROTEIN"/>
    <property type="match status" value="1"/>
</dbReference>
<dbReference type="InterPro" id="IPR002477">
    <property type="entry name" value="Peptidoglycan-bd-like"/>
</dbReference>
<evidence type="ECO:0000313" key="4">
    <source>
        <dbReference type="EMBL" id="GFJ82854.1"/>
    </source>
</evidence>
<dbReference type="InterPro" id="IPR036366">
    <property type="entry name" value="PGBDSf"/>
</dbReference>
<comment type="subcellular location">
    <subcellularLocation>
        <location evidence="1">Cell envelope</location>
    </subcellularLocation>
</comment>
<gene>
    <name evidence="4" type="ORF">Phou_070340</name>
</gene>